<keyword evidence="6 7" id="KW-0472">Membrane</keyword>
<proteinExistence type="predicted"/>
<feature type="transmembrane region" description="Helical" evidence="7">
    <location>
        <begin position="77"/>
        <end position="98"/>
    </location>
</feature>
<protein>
    <submittedName>
        <fullName evidence="9">Hydroxymethylpyrimidine ABC transporter, transmembrane component</fullName>
    </submittedName>
</protein>
<keyword evidence="3" id="KW-1003">Cell membrane</keyword>
<dbReference type="SUPFAM" id="SSF161098">
    <property type="entry name" value="MetI-like"/>
    <property type="match status" value="1"/>
</dbReference>
<evidence type="ECO:0000256" key="2">
    <source>
        <dbReference type="ARBA" id="ARBA00022448"/>
    </source>
</evidence>
<evidence type="ECO:0000256" key="1">
    <source>
        <dbReference type="ARBA" id="ARBA00004651"/>
    </source>
</evidence>
<keyword evidence="2" id="KW-0813">Transport</keyword>
<feature type="domain" description="ABC transmembrane type-1" evidence="8">
    <location>
        <begin position="70"/>
        <end position="250"/>
    </location>
</feature>
<dbReference type="PANTHER" id="PTHR30151:SF20">
    <property type="entry name" value="ABC TRANSPORTER PERMEASE PROTEIN HI_0355-RELATED"/>
    <property type="match status" value="1"/>
</dbReference>
<name>A0A3B0V3N8_9ZZZZ</name>
<feature type="transmembrane region" description="Helical" evidence="7">
    <location>
        <begin position="188"/>
        <end position="212"/>
    </location>
</feature>
<gene>
    <name evidence="9" type="ORF">MNBD_CHLOROFLEXI01-1539</name>
</gene>
<dbReference type="AlphaFoldDB" id="A0A3B0V3N8"/>
<evidence type="ECO:0000256" key="7">
    <source>
        <dbReference type="SAM" id="Phobius"/>
    </source>
</evidence>
<evidence type="ECO:0000256" key="3">
    <source>
        <dbReference type="ARBA" id="ARBA00022475"/>
    </source>
</evidence>
<feature type="transmembrane region" description="Helical" evidence="7">
    <location>
        <begin position="136"/>
        <end position="155"/>
    </location>
</feature>
<organism evidence="9">
    <name type="scientific">hydrothermal vent metagenome</name>
    <dbReference type="NCBI Taxonomy" id="652676"/>
    <lineage>
        <taxon>unclassified sequences</taxon>
        <taxon>metagenomes</taxon>
        <taxon>ecological metagenomes</taxon>
    </lineage>
</organism>
<evidence type="ECO:0000259" key="8">
    <source>
        <dbReference type="PROSITE" id="PS50928"/>
    </source>
</evidence>
<reference evidence="9" key="1">
    <citation type="submission" date="2018-06" db="EMBL/GenBank/DDBJ databases">
        <authorList>
            <person name="Zhirakovskaya E."/>
        </authorList>
    </citation>
    <scope>NUCLEOTIDE SEQUENCE</scope>
</reference>
<dbReference type="GO" id="GO:0005886">
    <property type="term" value="C:plasma membrane"/>
    <property type="evidence" value="ECO:0007669"/>
    <property type="project" value="UniProtKB-SubCell"/>
</dbReference>
<evidence type="ECO:0000256" key="4">
    <source>
        <dbReference type="ARBA" id="ARBA00022692"/>
    </source>
</evidence>
<keyword evidence="5 7" id="KW-1133">Transmembrane helix</keyword>
<dbReference type="InterPro" id="IPR000515">
    <property type="entry name" value="MetI-like"/>
</dbReference>
<dbReference type="Gene3D" id="1.10.3720.10">
    <property type="entry name" value="MetI-like"/>
    <property type="match status" value="1"/>
</dbReference>
<dbReference type="Pfam" id="PF00528">
    <property type="entry name" value="BPD_transp_1"/>
    <property type="match status" value="1"/>
</dbReference>
<evidence type="ECO:0000256" key="6">
    <source>
        <dbReference type="ARBA" id="ARBA00023136"/>
    </source>
</evidence>
<feature type="transmembrane region" description="Helical" evidence="7">
    <location>
        <begin position="20"/>
        <end position="39"/>
    </location>
</feature>
<feature type="transmembrane region" description="Helical" evidence="7">
    <location>
        <begin position="110"/>
        <end position="130"/>
    </location>
</feature>
<dbReference type="PANTHER" id="PTHR30151">
    <property type="entry name" value="ALKANE SULFONATE ABC TRANSPORTER-RELATED, MEMBRANE SUBUNIT"/>
    <property type="match status" value="1"/>
</dbReference>
<evidence type="ECO:0000256" key="5">
    <source>
        <dbReference type="ARBA" id="ARBA00022989"/>
    </source>
</evidence>
<dbReference type="PROSITE" id="PS50928">
    <property type="entry name" value="ABC_TM1"/>
    <property type="match status" value="1"/>
</dbReference>
<evidence type="ECO:0000313" key="9">
    <source>
        <dbReference type="EMBL" id="VAW32487.1"/>
    </source>
</evidence>
<accession>A0A3B0V3N8</accession>
<feature type="transmembrane region" description="Helical" evidence="7">
    <location>
        <begin position="232"/>
        <end position="253"/>
    </location>
</feature>
<keyword evidence="4 7" id="KW-0812">Transmembrane</keyword>
<dbReference type="GO" id="GO:0055085">
    <property type="term" value="P:transmembrane transport"/>
    <property type="evidence" value="ECO:0007669"/>
    <property type="project" value="InterPro"/>
</dbReference>
<dbReference type="InterPro" id="IPR035906">
    <property type="entry name" value="MetI-like_sf"/>
</dbReference>
<comment type="subcellular location">
    <subcellularLocation>
        <location evidence="1">Cell membrane</location>
        <topology evidence="1">Multi-pass membrane protein</topology>
    </subcellularLocation>
</comment>
<sequence length="261" mass="28204">MADELKLVSQETAASPVGKGRFSGVGLIILVLLLWETAVRLTDTPAYLFPTPTAVFSYLATHFTDLLLAGGVTLLEAVGGLILGTAVGLALAVLITFWQQLEQGVMSLAILIKSTPIIAIAPILTIWLGFGPAPKVIVTALLTFFPVLINALTGFRSLDVALLDWFHSLNATPQEIFVWGRWPSARPYLFAALRVVAPLSLIGAVVAEWMGASSGLGRSMWLAYTNLNMPSLFAAVFILTGMSTAVYQIIVMLEKRLLFWQ</sequence>
<dbReference type="EMBL" id="UOEU01000364">
    <property type="protein sequence ID" value="VAW32487.1"/>
    <property type="molecule type" value="Genomic_DNA"/>
</dbReference>